<dbReference type="PANTHER" id="PTHR22911">
    <property type="entry name" value="ACYL-MALONYL CONDENSING ENZYME-RELATED"/>
    <property type="match status" value="1"/>
</dbReference>
<feature type="transmembrane region" description="Helical" evidence="1">
    <location>
        <begin position="259"/>
        <end position="277"/>
    </location>
</feature>
<feature type="domain" description="EamA" evidence="2">
    <location>
        <begin position="147"/>
        <end position="274"/>
    </location>
</feature>
<evidence type="ECO:0000313" key="3">
    <source>
        <dbReference type="EMBL" id="SDL52620.1"/>
    </source>
</evidence>
<evidence type="ECO:0000313" key="4">
    <source>
        <dbReference type="Proteomes" id="UP000199555"/>
    </source>
</evidence>
<keyword evidence="4" id="KW-1185">Reference proteome</keyword>
<keyword evidence="1" id="KW-1133">Transmembrane helix</keyword>
<feature type="domain" description="EamA" evidence="2">
    <location>
        <begin position="6"/>
        <end position="137"/>
    </location>
</feature>
<keyword evidence="1" id="KW-0812">Transmembrane</keyword>
<feature type="transmembrane region" description="Helical" evidence="1">
    <location>
        <begin position="35"/>
        <end position="54"/>
    </location>
</feature>
<feature type="transmembrane region" description="Helical" evidence="1">
    <location>
        <begin position="146"/>
        <end position="165"/>
    </location>
</feature>
<dbReference type="Proteomes" id="UP000199555">
    <property type="component" value="Unassembled WGS sequence"/>
</dbReference>
<feature type="transmembrane region" description="Helical" evidence="1">
    <location>
        <begin position="95"/>
        <end position="115"/>
    </location>
</feature>
<dbReference type="RefSeq" id="WP_090756720.1">
    <property type="nucleotide sequence ID" value="NZ_FNGE01000012.1"/>
</dbReference>
<feature type="transmembrane region" description="Helical" evidence="1">
    <location>
        <begin position="177"/>
        <end position="197"/>
    </location>
</feature>
<feature type="transmembrane region" description="Helical" evidence="1">
    <location>
        <begin position="66"/>
        <end position="89"/>
    </location>
</feature>
<dbReference type="Gene3D" id="1.10.3730.20">
    <property type="match status" value="1"/>
</dbReference>
<feature type="transmembrane region" description="Helical" evidence="1">
    <location>
        <begin position="122"/>
        <end position="140"/>
    </location>
</feature>
<sequence>MRGNLAGAALGLGAMGAYATHDAVIKLLGASYSPLQTAFFVALLSLPALAVVAARRPQVSLVPRHPGWVGLRTLCMTLNVLSAMTAFALLPLTQVYAILFTMPLLITLLSVPMLGERIGPHRLAAVLLGLVGVLIVLRPGQAQLGVGHLCAIVTALCGALSAVIARRLGGSERTLVLVIWPVLLNLGVCALALPFVYQPMPGSDLGLAGLVALFGLIGAVLNVRAYRAAEAAVVAPMQYSQILWATLYGWLLFSELPDGATLLGITVIMGSGLYILWREARAPAAHRPVLQAEAQGEALPSPSIAGFRRLLRR</sequence>
<feature type="transmembrane region" description="Helical" evidence="1">
    <location>
        <begin position="203"/>
        <end position="221"/>
    </location>
</feature>
<dbReference type="OrthoDB" id="7818056at2"/>
<dbReference type="Pfam" id="PF00892">
    <property type="entry name" value="EamA"/>
    <property type="match status" value="2"/>
</dbReference>
<dbReference type="PANTHER" id="PTHR22911:SF103">
    <property type="entry name" value="BLR2811 PROTEIN"/>
    <property type="match status" value="1"/>
</dbReference>
<dbReference type="GO" id="GO:0016020">
    <property type="term" value="C:membrane"/>
    <property type="evidence" value="ECO:0007669"/>
    <property type="project" value="InterPro"/>
</dbReference>
<name>A0A1G9KRZ5_9RHOB</name>
<proteinExistence type="predicted"/>
<protein>
    <submittedName>
        <fullName evidence="3">S-adenosylmethionine uptake transporter</fullName>
    </submittedName>
</protein>
<organism evidence="3 4">
    <name type="scientific">Paracoccus chinensis</name>
    <dbReference type="NCBI Taxonomy" id="525640"/>
    <lineage>
        <taxon>Bacteria</taxon>
        <taxon>Pseudomonadati</taxon>
        <taxon>Pseudomonadota</taxon>
        <taxon>Alphaproteobacteria</taxon>
        <taxon>Rhodobacterales</taxon>
        <taxon>Paracoccaceae</taxon>
        <taxon>Paracoccus</taxon>
    </lineage>
</organism>
<dbReference type="STRING" id="525640.SAMN04487971_11258"/>
<dbReference type="InterPro" id="IPR000620">
    <property type="entry name" value="EamA_dom"/>
</dbReference>
<feature type="transmembrane region" description="Helical" evidence="1">
    <location>
        <begin position="233"/>
        <end position="253"/>
    </location>
</feature>
<dbReference type="EMBL" id="FNGE01000012">
    <property type="protein sequence ID" value="SDL52620.1"/>
    <property type="molecule type" value="Genomic_DNA"/>
</dbReference>
<dbReference type="SUPFAM" id="SSF103481">
    <property type="entry name" value="Multidrug resistance efflux transporter EmrE"/>
    <property type="match status" value="2"/>
</dbReference>
<gene>
    <name evidence="3" type="ORF">SAMN04487971_11258</name>
</gene>
<dbReference type="InterPro" id="IPR037185">
    <property type="entry name" value="EmrE-like"/>
</dbReference>
<accession>A0A1G9KRZ5</accession>
<evidence type="ECO:0000256" key="1">
    <source>
        <dbReference type="SAM" id="Phobius"/>
    </source>
</evidence>
<keyword evidence="1" id="KW-0472">Membrane</keyword>
<reference evidence="4" key="1">
    <citation type="submission" date="2016-10" db="EMBL/GenBank/DDBJ databases">
        <authorList>
            <person name="Varghese N."/>
            <person name="Submissions S."/>
        </authorList>
    </citation>
    <scope>NUCLEOTIDE SEQUENCE [LARGE SCALE GENOMIC DNA]</scope>
    <source>
        <strain evidence="4">CGMCC 1.7655</strain>
    </source>
</reference>
<evidence type="ECO:0000259" key="2">
    <source>
        <dbReference type="Pfam" id="PF00892"/>
    </source>
</evidence>
<dbReference type="AlphaFoldDB" id="A0A1G9KRZ5"/>